<dbReference type="PANTHER" id="PTHR10224:SF17">
    <property type="entry name" value="DJ-1_PFPI DOMAIN-CONTAINING PROTEIN"/>
    <property type="match status" value="1"/>
</dbReference>
<dbReference type="Proteomes" id="UP000192247">
    <property type="component" value="Unassembled WGS sequence"/>
</dbReference>
<dbReference type="STRING" id="418985.A0A1V9X0W7"/>
<dbReference type="NCBIfam" id="NF008747">
    <property type="entry name" value="PRK11780.1"/>
    <property type="match status" value="1"/>
</dbReference>
<dbReference type="GO" id="GO:0005739">
    <property type="term" value="C:mitochondrion"/>
    <property type="evidence" value="ECO:0007669"/>
    <property type="project" value="TreeGrafter"/>
</dbReference>
<sequence>MLSSKTLFSGLHISRRFASNKVAVVLSGSGVYDGSEIHEASACLVHLSRVGLEPVCFAPDKQQLHTVDHAKGEPADQQRNVMSESARIARGQIQPLTALTPQDVDAVVFPGGFGVAKNLSTFASDGANCTVDALVEKVIRDFRAAGKPLAFCCIAPVLAAKVIPGVKVTLGQDKDDASGQWPYSGAAQAAESWGAKHVNCRVDEVCIDESNKVVTTPAFMFATNQFHLIHDGVGKMISALKTLIK</sequence>
<organism evidence="1 2">
    <name type="scientific">Tropilaelaps mercedesae</name>
    <dbReference type="NCBI Taxonomy" id="418985"/>
    <lineage>
        <taxon>Eukaryota</taxon>
        <taxon>Metazoa</taxon>
        <taxon>Ecdysozoa</taxon>
        <taxon>Arthropoda</taxon>
        <taxon>Chelicerata</taxon>
        <taxon>Arachnida</taxon>
        <taxon>Acari</taxon>
        <taxon>Parasitiformes</taxon>
        <taxon>Mesostigmata</taxon>
        <taxon>Gamasina</taxon>
        <taxon>Dermanyssoidea</taxon>
        <taxon>Laelapidae</taxon>
        <taxon>Tropilaelaps</taxon>
    </lineage>
</organism>
<accession>A0A1V9X0W7</accession>
<dbReference type="OrthoDB" id="6483695at2759"/>
<name>A0A1V9X0W7_9ACAR</name>
<dbReference type="AlphaFoldDB" id="A0A1V9X0W7"/>
<dbReference type="SUPFAM" id="SSF52317">
    <property type="entry name" value="Class I glutamine amidotransferase-like"/>
    <property type="match status" value="1"/>
</dbReference>
<gene>
    <name evidence="1" type="ORF">BIW11_04845</name>
</gene>
<dbReference type="Gene3D" id="3.40.50.880">
    <property type="match status" value="1"/>
</dbReference>
<evidence type="ECO:0000313" key="2">
    <source>
        <dbReference type="Proteomes" id="UP000192247"/>
    </source>
</evidence>
<dbReference type="PANTHER" id="PTHR10224">
    <property type="entry name" value="ES1 PROTEIN HOMOLOG, MITOCHONDRIAL"/>
    <property type="match status" value="1"/>
</dbReference>
<keyword evidence="2" id="KW-1185">Reference proteome</keyword>
<dbReference type="CDD" id="cd03133">
    <property type="entry name" value="GATase1_ES1"/>
    <property type="match status" value="1"/>
</dbReference>
<dbReference type="InParanoid" id="A0A1V9X0W7"/>
<evidence type="ECO:0000313" key="1">
    <source>
        <dbReference type="EMBL" id="OQR67107.1"/>
    </source>
</evidence>
<dbReference type="EMBL" id="MNPL01029914">
    <property type="protein sequence ID" value="OQR67107.1"/>
    <property type="molecule type" value="Genomic_DNA"/>
</dbReference>
<comment type="caution">
    <text evidence="1">The sequence shown here is derived from an EMBL/GenBank/DDBJ whole genome shotgun (WGS) entry which is preliminary data.</text>
</comment>
<reference evidence="1 2" key="1">
    <citation type="journal article" date="2017" name="Gigascience">
        <title>Draft genome of the honey bee ectoparasitic mite, Tropilaelaps mercedesae, is shaped by the parasitic life history.</title>
        <authorList>
            <person name="Dong X."/>
            <person name="Armstrong S.D."/>
            <person name="Xia D."/>
            <person name="Makepeace B.L."/>
            <person name="Darby A.C."/>
            <person name="Kadowaki T."/>
        </authorList>
    </citation>
    <scope>NUCLEOTIDE SEQUENCE [LARGE SCALE GENOMIC DNA]</scope>
    <source>
        <strain evidence="1">Wuxi-XJTLU</strain>
    </source>
</reference>
<proteinExistence type="predicted"/>
<protein>
    <submittedName>
        <fullName evidence="1">ES1 protein-like protein</fullName>
    </submittedName>
</protein>
<dbReference type="InterPro" id="IPR029062">
    <property type="entry name" value="Class_I_gatase-like"/>
</dbReference>